<dbReference type="CDD" id="cd05379">
    <property type="entry name" value="CAP_bacterial"/>
    <property type="match status" value="1"/>
</dbReference>
<dbReference type="SUPFAM" id="SSF55797">
    <property type="entry name" value="PR-1-like"/>
    <property type="match status" value="1"/>
</dbReference>
<dbReference type="Pfam" id="PF00188">
    <property type="entry name" value="CAP"/>
    <property type="match status" value="1"/>
</dbReference>
<dbReference type="Gene3D" id="3.40.33.10">
    <property type="entry name" value="CAP"/>
    <property type="match status" value="1"/>
</dbReference>
<dbReference type="InterPro" id="IPR014044">
    <property type="entry name" value="CAP_dom"/>
</dbReference>
<evidence type="ECO:0000259" key="2">
    <source>
        <dbReference type="Pfam" id="PF00188"/>
    </source>
</evidence>
<proteinExistence type="predicted"/>
<accession>A0A2U3L5R5</accession>
<sequence length="252" mass="26388">MKTLKILAASVSMIAVLAAPAQAGVNIAPSQLSGSVVKIQPSMIHTPTQRSSVVSISTSQWNSVVSVPTTAPTLAQGSNEVSLKGIIPPQAVSVPAATPNPDDIGVYSSPVNQKIVMPQIPAATDLTASEQQMVDEINQARAAAGVDPVKVDLRLVTAARIKAEDLYLNHYFSHVSPNFGYTASLLPGLGLNVGYWSENVGGNDSVGGAMAAFMSSIGHRVNILDPNVNYVGVGVLEGISPYNLYVQEFVHE</sequence>
<evidence type="ECO:0000313" key="3">
    <source>
        <dbReference type="EMBL" id="SPF47251.1"/>
    </source>
</evidence>
<gene>
    <name evidence="3" type="ORF">SBF1_3810006</name>
</gene>
<dbReference type="PANTHER" id="PTHR31157:SF1">
    <property type="entry name" value="SCP DOMAIN-CONTAINING PROTEIN"/>
    <property type="match status" value="1"/>
</dbReference>
<dbReference type="InterPro" id="IPR035940">
    <property type="entry name" value="CAP_sf"/>
</dbReference>
<dbReference type="Proteomes" id="UP000238916">
    <property type="component" value="Unassembled WGS sequence"/>
</dbReference>
<feature type="signal peptide" evidence="1">
    <location>
        <begin position="1"/>
        <end position="23"/>
    </location>
</feature>
<protein>
    <recommendedName>
        <fullName evidence="2">SCP domain-containing protein</fullName>
    </recommendedName>
</protein>
<feature type="domain" description="SCP" evidence="2">
    <location>
        <begin position="134"/>
        <end position="242"/>
    </location>
</feature>
<feature type="chain" id="PRO_5015452943" description="SCP domain-containing protein" evidence="1">
    <location>
        <begin position="24"/>
        <end position="252"/>
    </location>
</feature>
<organism evidence="3 4">
    <name type="scientific">Candidatus Desulfosporosinus infrequens</name>
    <dbReference type="NCBI Taxonomy" id="2043169"/>
    <lineage>
        <taxon>Bacteria</taxon>
        <taxon>Bacillati</taxon>
        <taxon>Bacillota</taxon>
        <taxon>Clostridia</taxon>
        <taxon>Eubacteriales</taxon>
        <taxon>Desulfitobacteriaceae</taxon>
        <taxon>Desulfosporosinus</taxon>
    </lineage>
</organism>
<dbReference type="PANTHER" id="PTHR31157">
    <property type="entry name" value="SCP DOMAIN-CONTAINING PROTEIN"/>
    <property type="match status" value="1"/>
</dbReference>
<dbReference type="AlphaFoldDB" id="A0A2U3L5R5"/>
<keyword evidence="1" id="KW-0732">Signal</keyword>
<evidence type="ECO:0000256" key="1">
    <source>
        <dbReference type="SAM" id="SignalP"/>
    </source>
</evidence>
<dbReference type="OrthoDB" id="9783944at2"/>
<reference evidence="4" key="1">
    <citation type="submission" date="2018-02" db="EMBL/GenBank/DDBJ databases">
        <authorList>
            <person name="Hausmann B."/>
        </authorList>
    </citation>
    <scope>NUCLEOTIDE SEQUENCE [LARGE SCALE GENOMIC DNA]</scope>
    <source>
        <strain evidence="4">Peat soil MAG SbF1</strain>
    </source>
</reference>
<evidence type="ECO:0000313" key="4">
    <source>
        <dbReference type="Proteomes" id="UP000238916"/>
    </source>
</evidence>
<name>A0A2U3L5R5_9FIRM</name>
<dbReference type="EMBL" id="OMOF01000314">
    <property type="protein sequence ID" value="SPF47251.1"/>
    <property type="molecule type" value="Genomic_DNA"/>
</dbReference>